<organism evidence="1 2">
    <name type="scientific">Colocasia esculenta</name>
    <name type="common">Wild taro</name>
    <name type="synonym">Arum esculentum</name>
    <dbReference type="NCBI Taxonomy" id="4460"/>
    <lineage>
        <taxon>Eukaryota</taxon>
        <taxon>Viridiplantae</taxon>
        <taxon>Streptophyta</taxon>
        <taxon>Embryophyta</taxon>
        <taxon>Tracheophyta</taxon>
        <taxon>Spermatophyta</taxon>
        <taxon>Magnoliopsida</taxon>
        <taxon>Liliopsida</taxon>
        <taxon>Araceae</taxon>
        <taxon>Aroideae</taxon>
        <taxon>Colocasieae</taxon>
        <taxon>Colocasia</taxon>
    </lineage>
</organism>
<comment type="caution">
    <text evidence="1">The sequence shown here is derived from an EMBL/GenBank/DDBJ whole genome shotgun (WGS) entry which is preliminary data.</text>
</comment>
<evidence type="ECO:0000313" key="2">
    <source>
        <dbReference type="Proteomes" id="UP000652761"/>
    </source>
</evidence>
<sequence length="138" mass="14623">LPRQPWLLSHWCGTPKNNVGCCAGGRQASPSAGEREAVRVGLELGVGWGLVSAYQSTRPRVFLVWYGEPPGGAEDALSATGISGDHCGPSVSGRRCSRRSQYCHQQCRKETLGGVRRGVAASPLPCRASTPSLAVSIY</sequence>
<dbReference type="EMBL" id="NMUH01005663">
    <property type="protein sequence ID" value="MQM13352.1"/>
    <property type="molecule type" value="Genomic_DNA"/>
</dbReference>
<reference evidence="1" key="1">
    <citation type="submission" date="2017-07" db="EMBL/GenBank/DDBJ databases">
        <title>Taro Niue Genome Assembly and Annotation.</title>
        <authorList>
            <person name="Atibalentja N."/>
            <person name="Keating K."/>
            <person name="Fields C.J."/>
        </authorList>
    </citation>
    <scope>NUCLEOTIDE SEQUENCE</scope>
    <source>
        <strain evidence="1">Niue_2</strain>
        <tissue evidence="1">Leaf</tissue>
    </source>
</reference>
<dbReference type="Proteomes" id="UP000652761">
    <property type="component" value="Unassembled WGS sequence"/>
</dbReference>
<feature type="non-terminal residue" evidence="1">
    <location>
        <position position="138"/>
    </location>
</feature>
<dbReference type="AlphaFoldDB" id="A0A843WRW2"/>
<protein>
    <submittedName>
        <fullName evidence="1">Uncharacterized protein</fullName>
    </submittedName>
</protein>
<gene>
    <name evidence="1" type="ORF">Taro_046280</name>
</gene>
<evidence type="ECO:0000313" key="1">
    <source>
        <dbReference type="EMBL" id="MQM13352.1"/>
    </source>
</evidence>
<accession>A0A843WRW2</accession>
<name>A0A843WRW2_COLES</name>
<proteinExistence type="predicted"/>
<keyword evidence="2" id="KW-1185">Reference proteome</keyword>